<dbReference type="InterPro" id="IPR013763">
    <property type="entry name" value="Cyclin-like_dom"/>
</dbReference>
<dbReference type="Proteomes" id="UP001057375">
    <property type="component" value="Unassembled WGS sequence"/>
</dbReference>
<reference evidence="4" key="1">
    <citation type="submission" date="2022-03" db="EMBL/GenBank/DDBJ databases">
        <title>Draft genome sequence of Aduncisulcus paluster, a free-living microaerophilic Fornicata.</title>
        <authorList>
            <person name="Yuyama I."/>
            <person name="Kume K."/>
            <person name="Tamura T."/>
            <person name="Inagaki Y."/>
            <person name="Hashimoto T."/>
        </authorList>
    </citation>
    <scope>NUCLEOTIDE SEQUENCE</scope>
    <source>
        <strain evidence="4">NY0171</strain>
    </source>
</reference>
<evidence type="ECO:0000256" key="1">
    <source>
        <dbReference type="RuleBase" id="RU000383"/>
    </source>
</evidence>
<gene>
    <name evidence="4" type="ORF">ADUPG1_006964</name>
</gene>
<dbReference type="EMBL" id="BQXS01010087">
    <property type="protein sequence ID" value="GKT32922.1"/>
    <property type="molecule type" value="Genomic_DNA"/>
</dbReference>
<comment type="caution">
    <text evidence="4">The sequence shown here is derived from an EMBL/GenBank/DDBJ whole genome shotgun (WGS) entry which is preliminary data.</text>
</comment>
<dbReference type="PANTHER" id="PTHR10026">
    <property type="entry name" value="CYCLIN"/>
    <property type="match status" value="1"/>
</dbReference>
<organism evidence="4 5">
    <name type="scientific">Aduncisulcus paluster</name>
    <dbReference type="NCBI Taxonomy" id="2918883"/>
    <lineage>
        <taxon>Eukaryota</taxon>
        <taxon>Metamonada</taxon>
        <taxon>Carpediemonas-like organisms</taxon>
        <taxon>Aduncisulcus</taxon>
    </lineage>
</organism>
<dbReference type="SMART" id="SM00385">
    <property type="entry name" value="CYCLIN"/>
    <property type="match status" value="1"/>
</dbReference>
<dbReference type="InterPro" id="IPR043198">
    <property type="entry name" value="Cyclin/Ssn8"/>
</dbReference>
<sequence>MQEYEDTQKQLQSPQQTSGTEKSEYQSEIADHPKIYPSTGITPLISQLSLQTPETAAFSPEASKAKRKVVTINAGLVQPSFFPSVHDVSLSKGVHDATKDMLECLKQQGKTPQIMDGLWLKQDHFLLSDPILRKECISCMEEESILIHYLWKVEALCQRFDMCIRTEYTAVTLLRRFYVEKSVFDFNPRIMALTAVFLAGKIEDEVKDAADISRVTGVPSYQFIAYESQLMEGIGFNLSIHKPFPTFKNIDLKFRNLFIDGGGKYEISLPSAVRGNSSEFASPIFLVNNTNISNTTTPIIYSALCNAKVAADYLSRHQFIPSRCHERAHKSEKSDQRHIDYALNPLSAVPSRISIQELITSESGKEGSPFSDPHAVPSHPVDCILFIKDCIMRYIMRSDVILTSGPSAQALFCIGEALFFAANFSHERMESEAAYVASQRRQMHVRIKDIDSLTPYEHQEADSSIVIDVTEDDQVSAHISCDKANIKEEEEEHAGLLSRPALSKSSSTRSVHFASSSILSGSDSDLASSPNKLCLSIPQTSGDAPSSSSSLPPSPTVSARYRGGDISGNESNVSSLVSGESSCISPSSSSSLSSPRTASSSTPALQFTRKECWTSGVKIVGHVIRPSMIKAFSTALSAITGFTKRVFEDPSVTHDDPSALFDPSVYPSEYTLTLHPATLFFCTPPQDRILKKLKERLHGCRNDLSQPDTVLYAASQQVLNDELGEKQREDDAKLKAQEVEDERKLLHGENRNIIEDMEVHEIHENEDEDSSKPKKRRTFGDEIADSTHSKKKSTFRW</sequence>
<dbReference type="InterPro" id="IPR036915">
    <property type="entry name" value="Cyclin-like_sf"/>
</dbReference>
<feature type="compositionally biased region" description="Basic and acidic residues" evidence="2">
    <location>
        <begin position="746"/>
        <end position="763"/>
    </location>
</feature>
<proteinExistence type="inferred from homology"/>
<dbReference type="Gene3D" id="1.10.472.10">
    <property type="entry name" value="Cyclin-like"/>
    <property type="match status" value="1"/>
</dbReference>
<feature type="compositionally biased region" description="Low complexity" evidence="2">
    <location>
        <begin position="567"/>
        <end position="579"/>
    </location>
</feature>
<dbReference type="Pfam" id="PF00134">
    <property type="entry name" value="Cyclin_N"/>
    <property type="match status" value="1"/>
</dbReference>
<feature type="domain" description="Cyclin-like" evidence="3">
    <location>
        <begin position="148"/>
        <end position="232"/>
    </location>
</feature>
<comment type="similarity">
    <text evidence="1">Belongs to the cyclin family.</text>
</comment>
<evidence type="ECO:0000313" key="5">
    <source>
        <dbReference type="Proteomes" id="UP001057375"/>
    </source>
</evidence>
<evidence type="ECO:0000259" key="3">
    <source>
        <dbReference type="SMART" id="SM00385"/>
    </source>
</evidence>
<feature type="compositionally biased region" description="Polar residues" evidence="2">
    <location>
        <begin position="9"/>
        <end position="20"/>
    </location>
</feature>
<accession>A0ABQ5KK78</accession>
<keyword evidence="1" id="KW-0195">Cyclin</keyword>
<dbReference type="SUPFAM" id="SSF47954">
    <property type="entry name" value="Cyclin-like"/>
    <property type="match status" value="1"/>
</dbReference>
<feature type="region of interest" description="Disordered" evidence="2">
    <location>
        <begin position="1"/>
        <end position="27"/>
    </location>
</feature>
<feature type="region of interest" description="Disordered" evidence="2">
    <location>
        <begin position="534"/>
        <end position="579"/>
    </location>
</feature>
<name>A0ABQ5KK78_9EUKA</name>
<feature type="region of interest" description="Disordered" evidence="2">
    <location>
        <begin position="746"/>
        <end position="797"/>
    </location>
</feature>
<evidence type="ECO:0000256" key="2">
    <source>
        <dbReference type="SAM" id="MobiDB-lite"/>
    </source>
</evidence>
<protein>
    <submittedName>
        <fullName evidence="4">Cyclin/Cyclin-like subunit Ssn8 like protein</fullName>
    </submittedName>
</protein>
<evidence type="ECO:0000313" key="4">
    <source>
        <dbReference type="EMBL" id="GKT32922.1"/>
    </source>
</evidence>
<keyword evidence="5" id="KW-1185">Reference proteome</keyword>
<dbReference type="InterPro" id="IPR006671">
    <property type="entry name" value="Cyclin_N"/>
</dbReference>